<dbReference type="RefSeq" id="WP_128768710.1">
    <property type="nucleotide sequence ID" value="NZ_RXOC01000004.1"/>
</dbReference>
<comment type="caution">
    <text evidence="2">The sequence shown here is derived from an EMBL/GenBank/DDBJ whole genome shotgun (WGS) entry which is preliminary data.</text>
</comment>
<name>A0A4Q0MB79_9SPHI</name>
<feature type="signal peptide" evidence="1">
    <location>
        <begin position="1"/>
        <end position="22"/>
    </location>
</feature>
<keyword evidence="1" id="KW-0732">Signal</keyword>
<accession>A0A4Q0MB79</accession>
<dbReference type="EMBL" id="RXOC01000004">
    <property type="protein sequence ID" value="RXF70404.1"/>
    <property type="molecule type" value="Genomic_DNA"/>
</dbReference>
<evidence type="ECO:0000313" key="3">
    <source>
        <dbReference type="Proteomes" id="UP000290848"/>
    </source>
</evidence>
<dbReference type="AlphaFoldDB" id="A0A4Q0MB79"/>
<feature type="chain" id="PRO_5020802681" evidence="1">
    <location>
        <begin position="23"/>
        <end position="682"/>
    </location>
</feature>
<dbReference type="Pfam" id="PF12836">
    <property type="entry name" value="HHH_3"/>
    <property type="match status" value="1"/>
</dbReference>
<protein>
    <submittedName>
        <fullName evidence="2">Helix-hairpin-helix domain-containing protein</fullName>
    </submittedName>
</protein>
<dbReference type="Proteomes" id="UP000290848">
    <property type="component" value="Unassembled WGS sequence"/>
</dbReference>
<reference evidence="2 3" key="1">
    <citation type="submission" date="2018-12" db="EMBL/GenBank/DDBJ databases">
        <title>The Draft Genome Sequence of the Soil Bacterium Pedobacter tournemirensis R1.</title>
        <authorList>
            <person name="He J."/>
        </authorList>
    </citation>
    <scope>NUCLEOTIDE SEQUENCE [LARGE SCALE GENOMIC DNA]</scope>
    <source>
        <strain evidence="2 3">R1</strain>
    </source>
</reference>
<proteinExistence type="predicted"/>
<evidence type="ECO:0000256" key="1">
    <source>
        <dbReference type="SAM" id="SignalP"/>
    </source>
</evidence>
<organism evidence="2 3">
    <name type="scientific">Arcticibacter tournemirensis</name>
    <dbReference type="NCBI Taxonomy" id="699437"/>
    <lineage>
        <taxon>Bacteria</taxon>
        <taxon>Pseudomonadati</taxon>
        <taxon>Bacteroidota</taxon>
        <taxon>Sphingobacteriia</taxon>
        <taxon>Sphingobacteriales</taxon>
        <taxon>Sphingobacteriaceae</taxon>
        <taxon>Arcticibacter</taxon>
    </lineage>
</organism>
<dbReference type="SUPFAM" id="SSF47781">
    <property type="entry name" value="RuvA domain 2-like"/>
    <property type="match status" value="1"/>
</dbReference>
<sequence>MNFKRISGLPLFLSICICNSYAQIENERETEVVIESVAGNLDENYDYSELQEHLEQYLKNPLDLNTASMEDLKEFIFLSPIQINNLLRHRLENGDFAELQELQTIDAFDPETISKLLPYITLKRRESLKDLRLNDLRRRSDNDLMFTYSQPLQKQQGYLLSDSAGHSHYEGNNVRFLTRYRYHFGKKLFAALTMEKDAGEKLFPGQTGLDFNSVTIFYKGEGRIRKLVLGDYLLQFGQGLGMWSGLSFGKGAAIASIAKQQSGLKAYTSTNEVQFLRGTAASVGFGKFEVTPFISTRRVDGSLSEEDSSGVAQRIVSLGQSGLHRTATEIENHNSIQQTVYGSNIQYSDNSFRAGAVVYKTGFNKEFQPGKYLYDQFGFTGSSITNVSFYYNYNLQNTYFFGEVAHTPGYGFAWSNGAMAALSKEVSAVILYRHYQKNFYSFFSQGVSEGGPGTAEDGLYTGLVISPDPKTEFLIYTDVFRFPWLKYGVDAPSRGYEAFSQFSYSPRKSFKLTLRYKLKNKPENDDGNQTVHFLQDVQKQNFRVELNYKTGSFQLRSRIEAALYKKGQAREQGLLMYQDVIYKPMKSRVSGNLRLALFDTDGFNSRVYAFENDVLYSYSIPGYQNSGVRFYLNAKYGINRNTDLSARYAISSYTNCEEIGSGLDKIIGHNKSDFKMQLRFQF</sequence>
<dbReference type="InterPro" id="IPR010994">
    <property type="entry name" value="RuvA_2-like"/>
</dbReference>
<evidence type="ECO:0000313" key="2">
    <source>
        <dbReference type="EMBL" id="RXF70404.1"/>
    </source>
</evidence>
<gene>
    <name evidence="2" type="ORF">EKH83_07055</name>
</gene>